<sequence length="459" mass="51695">MRRFSNKSINDDNYNLYKNIESNLAAATMIGFGAFIILRYKTVPANKFMAKTGPFVKGVHVSRKTLQLPFQKINTITMSPINYQFLGANMSKELVPFNLPLTFTVSPKHPDEDLEGFVRYATRLGDMNDAGVKEIIAGIVNGETRGFVGGMTIHQIFSDKNAFKEKVVNKVQEDLDQFGLKIHNANIEEMHDTKGNFYFENLKRKALENANTESRVAVSEAKKEGDIGEKKREVITRKEQSVLEADAKQTETQQNQKMSDYKRELAITMTQNMQQEELVKIDAHKMTETKRIDVESELNERKQRQELERLRTEQVIQATAEAEAIIKKAEADAGATKIKADAMFFAKSKEADGIKAILNAQADGLKEIYQVSRTNPELANFYLALDKGIFNKDGLFTVLAEKQASAVQGMQPKINIWNTGNQTGNYMDVITGIVKALPPLADAIQQQTDIRLPIFQQKN</sequence>
<evidence type="ECO:0000256" key="1">
    <source>
        <dbReference type="ARBA" id="ARBA00004236"/>
    </source>
</evidence>
<comment type="similarity">
    <text evidence="2">Belongs to the band 7/mec-2 family. Flotillin subfamily.</text>
</comment>
<dbReference type="InterPro" id="IPR001107">
    <property type="entry name" value="Band_7"/>
</dbReference>
<accession>A0A3G5AG90</accession>
<evidence type="ECO:0000256" key="4">
    <source>
        <dbReference type="ARBA" id="ARBA00023136"/>
    </source>
</evidence>
<gene>
    <name evidence="7" type="ORF">Satyrvirus26_3</name>
</gene>
<feature type="domain" description="Band 7" evidence="6">
    <location>
        <begin position="67"/>
        <end position="222"/>
    </location>
</feature>
<proteinExistence type="inferred from homology"/>
<evidence type="ECO:0000256" key="2">
    <source>
        <dbReference type="ARBA" id="ARBA00007161"/>
    </source>
</evidence>
<dbReference type="InterPro" id="IPR027705">
    <property type="entry name" value="Flotillin_fam"/>
</dbReference>
<evidence type="ECO:0000313" key="7">
    <source>
        <dbReference type="EMBL" id="AYV85614.1"/>
    </source>
</evidence>
<keyword evidence="3" id="KW-1003">Cell membrane</keyword>
<evidence type="ECO:0000256" key="5">
    <source>
        <dbReference type="SAM" id="Phobius"/>
    </source>
</evidence>
<evidence type="ECO:0000256" key="3">
    <source>
        <dbReference type="ARBA" id="ARBA00022475"/>
    </source>
</evidence>
<dbReference type="EMBL" id="MK072462">
    <property type="protein sequence ID" value="AYV85614.1"/>
    <property type="molecule type" value="Genomic_DNA"/>
</dbReference>
<keyword evidence="5" id="KW-0812">Transmembrane</keyword>
<keyword evidence="5" id="KW-1133">Transmembrane helix</keyword>
<dbReference type="SUPFAM" id="SSF117892">
    <property type="entry name" value="Band 7/SPFH domain"/>
    <property type="match status" value="1"/>
</dbReference>
<dbReference type="PANTHER" id="PTHR13806">
    <property type="entry name" value="FLOTILLIN-RELATED"/>
    <property type="match status" value="1"/>
</dbReference>
<protein>
    <recommendedName>
        <fullName evidence="6">Band 7 domain-containing protein</fullName>
    </recommendedName>
</protein>
<keyword evidence="4 5" id="KW-0472">Membrane</keyword>
<dbReference type="PANTHER" id="PTHR13806:SF31">
    <property type="entry name" value="FLOTILLIN-LIKE PROTEIN 1-RELATED"/>
    <property type="match status" value="1"/>
</dbReference>
<evidence type="ECO:0000259" key="6">
    <source>
        <dbReference type="Pfam" id="PF01145"/>
    </source>
</evidence>
<comment type="subcellular location">
    <subcellularLocation>
        <location evidence="1">Cell membrane</location>
    </subcellularLocation>
</comment>
<dbReference type="InterPro" id="IPR036013">
    <property type="entry name" value="Band_7/SPFH_dom_sf"/>
</dbReference>
<dbReference type="CDD" id="cd03399">
    <property type="entry name" value="SPFH_flotillin"/>
    <property type="match status" value="1"/>
</dbReference>
<name>A0A3G5AG90_9VIRU</name>
<reference evidence="7" key="1">
    <citation type="submission" date="2018-10" db="EMBL/GenBank/DDBJ databases">
        <title>Hidden diversity of soil giant viruses.</title>
        <authorList>
            <person name="Schulz F."/>
            <person name="Alteio L."/>
            <person name="Goudeau D."/>
            <person name="Ryan E.M."/>
            <person name="Malmstrom R.R."/>
            <person name="Blanchard J."/>
            <person name="Woyke T."/>
        </authorList>
    </citation>
    <scope>NUCLEOTIDE SEQUENCE</scope>
    <source>
        <strain evidence="7">SAV1</strain>
    </source>
</reference>
<feature type="transmembrane region" description="Helical" evidence="5">
    <location>
        <begin position="20"/>
        <end position="40"/>
    </location>
</feature>
<dbReference type="Gene3D" id="3.30.479.30">
    <property type="entry name" value="Band 7 domain"/>
    <property type="match status" value="1"/>
</dbReference>
<organism evidence="7">
    <name type="scientific">Satyrvirus sp</name>
    <dbReference type="NCBI Taxonomy" id="2487771"/>
    <lineage>
        <taxon>Viruses</taxon>
        <taxon>Varidnaviria</taxon>
        <taxon>Bamfordvirae</taxon>
        <taxon>Nucleocytoviricota</taxon>
        <taxon>Megaviricetes</taxon>
        <taxon>Imitervirales</taxon>
        <taxon>Mimiviridae</taxon>
        <taxon>Megamimivirinae</taxon>
    </lineage>
</organism>
<dbReference type="GO" id="GO:0005886">
    <property type="term" value="C:plasma membrane"/>
    <property type="evidence" value="ECO:0007669"/>
    <property type="project" value="UniProtKB-SubCell"/>
</dbReference>
<dbReference type="Pfam" id="PF01145">
    <property type="entry name" value="Band_7"/>
    <property type="match status" value="1"/>
</dbReference>